<reference evidence="1 2" key="1">
    <citation type="journal article" date="2021" name="Sci. Rep.">
        <title>Chromosome anchoring in Senegalese sole (Solea senegalensis) reveals sex-associated markers and genome rearrangements in flatfish.</title>
        <authorList>
            <person name="Guerrero-Cozar I."/>
            <person name="Gomez-Garrido J."/>
            <person name="Berbel C."/>
            <person name="Martinez-Blanch J.F."/>
            <person name="Alioto T."/>
            <person name="Claros M.G."/>
            <person name="Gagnaire P.A."/>
            <person name="Manchado M."/>
        </authorList>
    </citation>
    <scope>NUCLEOTIDE SEQUENCE [LARGE SCALE GENOMIC DNA]</scope>
    <source>
        <strain evidence="1">Sse05_10M</strain>
    </source>
</reference>
<keyword evidence="2" id="KW-1185">Reference proteome</keyword>
<protein>
    <submittedName>
        <fullName evidence="1">Uncharacterized protein</fullName>
    </submittedName>
</protein>
<evidence type="ECO:0000313" key="1">
    <source>
        <dbReference type="EMBL" id="KAG7499933.1"/>
    </source>
</evidence>
<proteinExistence type="predicted"/>
<dbReference type="AlphaFoldDB" id="A0AAV6R5L2"/>
<dbReference type="EMBL" id="JAGKHQ010000013">
    <property type="protein sequence ID" value="KAG7499933.1"/>
    <property type="molecule type" value="Genomic_DNA"/>
</dbReference>
<evidence type="ECO:0000313" key="2">
    <source>
        <dbReference type="Proteomes" id="UP000693946"/>
    </source>
</evidence>
<gene>
    <name evidence="1" type="ORF">JOB18_003207</name>
</gene>
<name>A0AAV6R5L2_SOLSE</name>
<comment type="caution">
    <text evidence="1">The sequence shown here is derived from an EMBL/GenBank/DDBJ whole genome shotgun (WGS) entry which is preliminary data.</text>
</comment>
<dbReference type="Proteomes" id="UP000693946">
    <property type="component" value="Linkage Group LG20"/>
</dbReference>
<organism evidence="1 2">
    <name type="scientific">Solea senegalensis</name>
    <name type="common">Senegalese sole</name>
    <dbReference type="NCBI Taxonomy" id="28829"/>
    <lineage>
        <taxon>Eukaryota</taxon>
        <taxon>Metazoa</taxon>
        <taxon>Chordata</taxon>
        <taxon>Craniata</taxon>
        <taxon>Vertebrata</taxon>
        <taxon>Euteleostomi</taxon>
        <taxon>Actinopterygii</taxon>
        <taxon>Neopterygii</taxon>
        <taxon>Teleostei</taxon>
        <taxon>Neoteleostei</taxon>
        <taxon>Acanthomorphata</taxon>
        <taxon>Carangaria</taxon>
        <taxon>Pleuronectiformes</taxon>
        <taxon>Pleuronectoidei</taxon>
        <taxon>Soleidae</taxon>
        <taxon>Solea</taxon>
    </lineage>
</organism>
<accession>A0AAV6R5L2</accession>
<sequence length="82" mass="8794">MQRKCNARRHIKVIASHGSFHRGAVKPTHCPGVQLFGTGCSGTESYDIKVSGKCGGESFCATRDVSKHRASEQVSFAKINSG</sequence>